<keyword evidence="2" id="KW-0812">Transmembrane</keyword>
<dbReference type="OrthoDB" id="545347at2759"/>
<feature type="transmembrane region" description="Helical" evidence="2">
    <location>
        <begin position="317"/>
        <end position="340"/>
    </location>
</feature>
<dbReference type="InParanoid" id="A0A2K3DGB9"/>
<dbReference type="GeneID" id="5727854"/>
<accession>A0A2K3DGB9</accession>
<dbReference type="AlphaFoldDB" id="A0A2K3DGB9"/>
<evidence type="ECO:0000256" key="1">
    <source>
        <dbReference type="SAM" id="MobiDB-lite"/>
    </source>
</evidence>
<dbReference type="GO" id="GO:0004175">
    <property type="term" value="F:endopeptidase activity"/>
    <property type="evidence" value="ECO:0007669"/>
    <property type="project" value="UniProtKB-ARBA"/>
</dbReference>
<proteinExistence type="predicted"/>
<feature type="domain" description="CAAX prenyl protease 2/Lysostaphin resistance protein A-like" evidence="3">
    <location>
        <begin position="261"/>
        <end position="348"/>
    </location>
</feature>
<feature type="compositionally biased region" description="Polar residues" evidence="1">
    <location>
        <begin position="55"/>
        <end position="70"/>
    </location>
</feature>
<keyword evidence="5" id="KW-1185">Reference proteome</keyword>
<name>A0A2K3DGB9_CHLRE</name>
<feature type="compositionally biased region" description="Basic and acidic residues" evidence="1">
    <location>
        <begin position="43"/>
        <end position="54"/>
    </location>
</feature>
<dbReference type="RefSeq" id="XP_042921769.1">
    <property type="nucleotide sequence ID" value="XM_043064768.1"/>
</dbReference>
<feature type="compositionally biased region" description="Pro residues" evidence="1">
    <location>
        <begin position="106"/>
        <end position="116"/>
    </location>
</feature>
<dbReference type="EMBL" id="CM008969">
    <property type="protein sequence ID" value="PNW79578.1"/>
    <property type="molecule type" value="Genomic_DNA"/>
</dbReference>
<reference evidence="4 5" key="1">
    <citation type="journal article" date="2007" name="Science">
        <title>The Chlamydomonas genome reveals the evolution of key animal and plant functions.</title>
        <authorList>
            <person name="Merchant S.S."/>
            <person name="Prochnik S.E."/>
            <person name="Vallon O."/>
            <person name="Harris E.H."/>
            <person name="Karpowicz S.J."/>
            <person name="Witman G.B."/>
            <person name="Terry A."/>
            <person name="Salamov A."/>
            <person name="Fritz-Laylin L.K."/>
            <person name="Marechal-Drouard L."/>
            <person name="Marshall W.F."/>
            <person name="Qu L.H."/>
            <person name="Nelson D.R."/>
            <person name="Sanderfoot A.A."/>
            <person name="Spalding M.H."/>
            <person name="Kapitonov V.V."/>
            <person name="Ren Q."/>
            <person name="Ferris P."/>
            <person name="Lindquist E."/>
            <person name="Shapiro H."/>
            <person name="Lucas S.M."/>
            <person name="Grimwood J."/>
            <person name="Schmutz J."/>
            <person name="Cardol P."/>
            <person name="Cerutti H."/>
            <person name="Chanfreau G."/>
            <person name="Chen C.L."/>
            <person name="Cognat V."/>
            <person name="Croft M.T."/>
            <person name="Dent R."/>
            <person name="Dutcher S."/>
            <person name="Fernandez E."/>
            <person name="Fukuzawa H."/>
            <person name="Gonzalez-Ballester D."/>
            <person name="Gonzalez-Halphen D."/>
            <person name="Hallmann A."/>
            <person name="Hanikenne M."/>
            <person name="Hippler M."/>
            <person name="Inwood W."/>
            <person name="Jabbari K."/>
            <person name="Kalanon M."/>
            <person name="Kuras R."/>
            <person name="Lefebvre P.A."/>
            <person name="Lemaire S.D."/>
            <person name="Lobanov A.V."/>
            <person name="Lohr M."/>
            <person name="Manuell A."/>
            <person name="Meier I."/>
            <person name="Mets L."/>
            <person name="Mittag M."/>
            <person name="Mittelmeier T."/>
            <person name="Moroney J.V."/>
            <person name="Moseley J."/>
            <person name="Napoli C."/>
            <person name="Nedelcu A.M."/>
            <person name="Niyogi K."/>
            <person name="Novoselov S.V."/>
            <person name="Paulsen I.T."/>
            <person name="Pazour G."/>
            <person name="Purton S."/>
            <person name="Ral J.P."/>
            <person name="Riano-Pachon D.M."/>
            <person name="Riekhof W."/>
            <person name="Rymarquis L."/>
            <person name="Schroda M."/>
            <person name="Stern D."/>
            <person name="Umen J."/>
            <person name="Willows R."/>
            <person name="Wilson N."/>
            <person name="Zimmer S.L."/>
            <person name="Allmer J."/>
            <person name="Balk J."/>
            <person name="Bisova K."/>
            <person name="Chen C.J."/>
            <person name="Elias M."/>
            <person name="Gendler K."/>
            <person name="Hauser C."/>
            <person name="Lamb M.R."/>
            <person name="Ledford H."/>
            <person name="Long J.C."/>
            <person name="Minagawa J."/>
            <person name="Page M.D."/>
            <person name="Pan J."/>
            <person name="Pootakham W."/>
            <person name="Roje S."/>
            <person name="Rose A."/>
            <person name="Stahlberg E."/>
            <person name="Terauchi A.M."/>
            <person name="Yang P."/>
            <person name="Ball S."/>
            <person name="Bowler C."/>
            <person name="Dieckmann C.L."/>
            <person name="Gladyshev V.N."/>
            <person name="Green P."/>
            <person name="Jorgensen R."/>
            <person name="Mayfield S."/>
            <person name="Mueller-Roeber B."/>
            <person name="Rajamani S."/>
            <person name="Sayre R.T."/>
            <person name="Brokstein P."/>
            <person name="Dubchak I."/>
            <person name="Goodstein D."/>
            <person name="Hornick L."/>
            <person name="Huang Y.W."/>
            <person name="Jhaveri J."/>
            <person name="Luo Y."/>
            <person name="Martinez D."/>
            <person name="Ngau W.C."/>
            <person name="Otillar B."/>
            <person name="Poliakov A."/>
            <person name="Porter A."/>
            <person name="Szajkowski L."/>
            <person name="Werner G."/>
            <person name="Zhou K."/>
            <person name="Grigoriev I.V."/>
            <person name="Rokhsar D.S."/>
            <person name="Grossman A.R."/>
        </authorList>
    </citation>
    <scope>NUCLEOTIDE SEQUENCE [LARGE SCALE GENOMIC DNA]</scope>
    <source>
        <strain evidence="5">CC-503</strain>
    </source>
</reference>
<gene>
    <name evidence="4" type="ORF">CHLRE_08g358650v5</name>
</gene>
<evidence type="ECO:0000259" key="3">
    <source>
        <dbReference type="Pfam" id="PF02517"/>
    </source>
</evidence>
<keyword evidence="2" id="KW-1133">Transmembrane helix</keyword>
<keyword evidence="2" id="KW-0472">Membrane</keyword>
<feature type="transmembrane region" description="Helical" evidence="2">
    <location>
        <begin position="156"/>
        <end position="176"/>
    </location>
</feature>
<evidence type="ECO:0000313" key="4">
    <source>
        <dbReference type="EMBL" id="PNW79578.1"/>
    </source>
</evidence>
<feature type="region of interest" description="Disordered" evidence="1">
    <location>
        <begin position="41"/>
        <end position="117"/>
    </location>
</feature>
<dbReference type="InterPro" id="IPR003675">
    <property type="entry name" value="Rce1/LyrA-like_dom"/>
</dbReference>
<dbReference type="KEGG" id="cre:CHLRE_08g358650v5"/>
<dbReference type="Gramene" id="PNW79578">
    <property type="protein sequence ID" value="PNW79578"/>
    <property type="gene ID" value="CHLRE_08g358650v5"/>
</dbReference>
<feature type="transmembrane region" description="Helical" evidence="2">
    <location>
        <begin position="196"/>
        <end position="217"/>
    </location>
</feature>
<dbReference type="ExpressionAtlas" id="A0A2K3DGB9">
    <property type="expression patterns" value="baseline"/>
</dbReference>
<organism evidence="4 5">
    <name type="scientific">Chlamydomonas reinhardtii</name>
    <name type="common">Chlamydomonas smithii</name>
    <dbReference type="NCBI Taxonomy" id="3055"/>
    <lineage>
        <taxon>Eukaryota</taxon>
        <taxon>Viridiplantae</taxon>
        <taxon>Chlorophyta</taxon>
        <taxon>core chlorophytes</taxon>
        <taxon>Chlorophyceae</taxon>
        <taxon>CS clade</taxon>
        <taxon>Chlamydomonadales</taxon>
        <taxon>Chlamydomonadaceae</taxon>
        <taxon>Chlamydomonas</taxon>
    </lineage>
</organism>
<protein>
    <recommendedName>
        <fullName evidence="3">CAAX prenyl protease 2/Lysostaphin resistance protein A-like domain-containing protein</fullName>
    </recommendedName>
</protein>
<evidence type="ECO:0000256" key="2">
    <source>
        <dbReference type="SAM" id="Phobius"/>
    </source>
</evidence>
<dbReference type="PANTHER" id="PTHR43592:SF15">
    <property type="entry name" value="CAAX AMINO TERMINAL PROTEASE FAMILY PROTEIN"/>
    <property type="match status" value="1"/>
</dbReference>
<dbReference type="Pfam" id="PF02517">
    <property type="entry name" value="Rce1-like"/>
    <property type="match status" value="1"/>
</dbReference>
<feature type="transmembrane region" description="Helical" evidence="2">
    <location>
        <begin position="125"/>
        <end position="149"/>
    </location>
</feature>
<feature type="compositionally biased region" description="Low complexity" evidence="1">
    <location>
        <begin position="92"/>
        <end position="105"/>
    </location>
</feature>
<dbReference type="GO" id="GO:0080120">
    <property type="term" value="P:CAAX-box protein maturation"/>
    <property type="evidence" value="ECO:0007669"/>
    <property type="project" value="UniProtKB-ARBA"/>
</dbReference>
<feature type="transmembrane region" description="Helical" evidence="2">
    <location>
        <begin position="352"/>
        <end position="378"/>
    </location>
</feature>
<dbReference type="PaxDb" id="3055-EDO97025"/>
<dbReference type="PANTHER" id="PTHR43592">
    <property type="entry name" value="CAAX AMINO TERMINAL PROTEASE"/>
    <property type="match status" value="1"/>
</dbReference>
<sequence length="386" mass="39051">MACAPQLICLQARVPATVAHTKPCSANIKPLAQHFARHRNVRVHSEGSGEDRHGASTSGRNTPDARTQSDALAGWLRSAFSGTPPNPDPHHQQQQQQQQREAGGSPPEPDPGPWPSNLPTALDGINWWCYTVLGLLFITDYTPLGALLLQPGSRNAGLWLAAMQWGVFVGPTVNWVRGKGWDAATVFRLRGCSPAWLAAGVAAGSALWLLTAAAISARTGTSLLQMSGAGATTAAVDAVGSSPLSGLLFGELLQRPGDPGQWVLVLLTSALSPAVAEELLYRGLLLTSLQQRLGGVDAVAVAAALFAAAHLSIPQFFAFTLLGFATGALALRSGSVLPAVAAHAAYNATGIAVGLAVALAAGGGGGGGAAGAAAAAAVGGGSGGGL</sequence>
<feature type="transmembrane region" description="Helical" evidence="2">
    <location>
        <begin position="293"/>
        <end position="311"/>
    </location>
</feature>
<evidence type="ECO:0000313" key="5">
    <source>
        <dbReference type="Proteomes" id="UP000006906"/>
    </source>
</evidence>
<dbReference type="Proteomes" id="UP000006906">
    <property type="component" value="Chromosome 8"/>
</dbReference>